<evidence type="ECO:0000256" key="1">
    <source>
        <dbReference type="ARBA" id="ARBA00004225"/>
    </source>
</evidence>
<comment type="catalytic activity">
    <reaction evidence="15">
        <text>a ubiquinone + NADH + 5 H(+)(in) = a ubiquinol + NAD(+) + 4 H(+)(out)</text>
        <dbReference type="Rhea" id="RHEA:29091"/>
        <dbReference type="Rhea" id="RHEA-COMP:9565"/>
        <dbReference type="Rhea" id="RHEA-COMP:9566"/>
        <dbReference type="ChEBI" id="CHEBI:15378"/>
        <dbReference type="ChEBI" id="CHEBI:16389"/>
        <dbReference type="ChEBI" id="CHEBI:17976"/>
        <dbReference type="ChEBI" id="CHEBI:57540"/>
        <dbReference type="ChEBI" id="CHEBI:57945"/>
        <dbReference type="EC" id="7.1.1.2"/>
    </reaction>
</comment>
<evidence type="ECO:0000256" key="13">
    <source>
        <dbReference type="ARBA" id="ARBA00023136"/>
    </source>
</evidence>
<reference evidence="17" key="1">
    <citation type="submission" date="2015-10" db="EMBL/GenBank/DDBJ databases">
        <title>Comparative mt genomics of the Tipuloidea (Diptera: Nematocera: Tipulomorpha) and its implications for the phylogeny of the Tipulomorpha.</title>
        <authorList>
            <person name="Zhang X."/>
            <person name="Kang Z."/>
            <person name="Mao M."/>
            <person name="Li X."/>
            <person name="Nakamura T."/>
            <person name="de Jong H."/>
            <person name="Wang M."/>
            <person name="Yang D."/>
        </authorList>
    </citation>
    <scope>NUCLEOTIDE SEQUENCE</scope>
</reference>
<feature type="transmembrane region" description="Helical" evidence="16">
    <location>
        <begin position="52"/>
        <end position="74"/>
    </location>
</feature>
<evidence type="ECO:0000256" key="7">
    <source>
        <dbReference type="ARBA" id="ARBA00022692"/>
    </source>
</evidence>
<comment type="subcellular location">
    <subcellularLocation>
        <location evidence="1">Mitochondrion membrane</location>
        <topology evidence="1">Multi-pass membrane protein</topology>
    </subcellularLocation>
</comment>
<evidence type="ECO:0000256" key="5">
    <source>
        <dbReference type="ARBA" id="ARBA00022448"/>
    </source>
</evidence>
<feature type="transmembrane region" description="Helical" evidence="16">
    <location>
        <begin position="143"/>
        <end position="163"/>
    </location>
</feature>
<comment type="similarity">
    <text evidence="2">Belongs to the complex I subunit 6 family.</text>
</comment>
<evidence type="ECO:0000256" key="9">
    <source>
        <dbReference type="ARBA" id="ARBA00022982"/>
    </source>
</evidence>
<evidence type="ECO:0000256" key="14">
    <source>
        <dbReference type="ARBA" id="ARBA00031019"/>
    </source>
</evidence>
<dbReference type="EMBL" id="KT970064">
    <property type="protein sequence ID" value="AMN09065.1"/>
    <property type="molecule type" value="Genomic_DNA"/>
</dbReference>
<evidence type="ECO:0000256" key="8">
    <source>
        <dbReference type="ARBA" id="ARBA00022967"/>
    </source>
</evidence>
<protein>
    <recommendedName>
        <fullName evidence="4">NADH-ubiquinone oxidoreductase chain 6</fullName>
        <ecNumber evidence="3">7.1.1.2</ecNumber>
    </recommendedName>
    <alternativeName>
        <fullName evidence="14">NADH dehydrogenase subunit 6</fullName>
    </alternativeName>
</protein>
<dbReference type="CTD" id="4541"/>
<keyword evidence="6" id="KW-0679">Respiratory chain</keyword>
<dbReference type="GO" id="GO:0031966">
    <property type="term" value="C:mitochondrial membrane"/>
    <property type="evidence" value="ECO:0007669"/>
    <property type="project" value="UniProtKB-SubCell"/>
</dbReference>
<dbReference type="PANTHER" id="PTHR11435:SF1">
    <property type="entry name" value="NADH-UBIQUINONE OXIDOREDUCTASE CHAIN 6"/>
    <property type="match status" value="1"/>
</dbReference>
<evidence type="ECO:0000256" key="11">
    <source>
        <dbReference type="ARBA" id="ARBA00023027"/>
    </source>
</evidence>
<keyword evidence="10 16" id="KW-1133">Transmembrane helix</keyword>
<name>A0A192U6G0_9DIPT</name>
<organism evidence="17">
    <name type="scientific">Symplecta hybrida</name>
    <dbReference type="NCBI Taxonomy" id="1807361"/>
    <lineage>
        <taxon>Eukaryota</taxon>
        <taxon>Metazoa</taxon>
        <taxon>Ecdysozoa</taxon>
        <taxon>Arthropoda</taxon>
        <taxon>Hexapoda</taxon>
        <taxon>Insecta</taxon>
        <taxon>Pterygota</taxon>
        <taxon>Neoptera</taxon>
        <taxon>Endopterygota</taxon>
        <taxon>Diptera</taxon>
        <taxon>Nematocera</taxon>
        <taxon>Tipuloidea</taxon>
        <taxon>Symplecta</taxon>
    </lineage>
</organism>
<evidence type="ECO:0000256" key="4">
    <source>
        <dbReference type="ARBA" id="ARBA00021095"/>
    </source>
</evidence>
<dbReference type="AlphaFoldDB" id="A0A192U6G0"/>
<dbReference type="GO" id="GO:0008137">
    <property type="term" value="F:NADH dehydrogenase (ubiquinone) activity"/>
    <property type="evidence" value="ECO:0007669"/>
    <property type="project" value="UniProtKB-EC"/>
</dbReference>
<evidence type="ECO:0000256" key="10">
    <source>
        <dbReference type="ARBA" id="ARBA00022989"/>
    </source>
</evidence>
<accession>A0A192U6G0</accession>
<keyword evidence="8" id="KW-1278">Translocase</keyword>
<evidence type="ECO:0000256" key="3">
    <source>
        <dbReference type="ARBA" id="ARBA00012944"/>
    </source>
</evidence>
<geneLocation type="mitochondrion" evidence="17"/>
<evidence type="ECO:0000256" key="16">
    <source>
        <dbReference type="SAM" id="Phobius"/>
    </source>
</evidence>
<evidence type="ECO:0000256" key="15">
    <source>
        <dbReference type="ARBA" id="ARBA00049551"/>
    </source>
</evidence>
<evidence type="ECO:0000256" key="6">
    <source>
        <dbReference type="ARBA" id="ARBA00022660"/>
    </source>
</evidence>
<keyword evidence="11" id="KW-0520">NAD</keyword>
<keyword evidence="7 16" id="KW-0812">Transmembrane</keyword>
<gene>
    <name evidence="17" type="primary">ND6</name>
</gene>
<evidence type="ECO:0000256" key="2">
    <source>
        <dbReference type="ARBA" id="ARBA00005698"/>
    </source>
</evidence>
<dbReference type="RefSeq" id="YP_009261950.1">
    <property type="nucleotide sequence ID" value="NC_030519.1"/>
</dbReference>
<dbReference type="InterPro" id="IPR050269">
    <property type="entry name" value="ComplexI_Subunit6"/>
</dbReference>
<dbReference type="PANTHER" id="PTHR11435">
    <property type="entry name" value="NADH UBIQUINONE OXIDOREDUCTASE SUBUNIT ND6"/>
    <property type="match status" value="1"/>
</dbReference>
<keyword evidence="12 17" id="KW-0496">Mitochondrion</keyword>
<keyword evidence="5" id="KW-0813">Transport</keyword>
<dbReference type="GeneID" id="28254396"/>
<sequence length="174" mass="20094">MMHFFLIICSLVISFIFMQMKHPLAMGMILLMQTFLICVITGLMVKTFWFSYTLFLIFLGGMLVLFIYVTSLASNEMFSFSMNLFFMSLMIIGSFILMLLITDSSIISTFLMNSEMLFNTFSDNLIKENSINLNKLYNFPTNLVTLLLINYLLLTLIVIVKITNNFMGPLRPMN</sequence>
<keyword evidence="13 16" id="KW-0472">Membrane</keyword>
<keyword evidence="9" id="KW-0249">Electron transport</keyword>
<proteinExistence type="inferred from homology"/>
<evidence type="ECO:0000313" key="17">
    <source>
        <dbReference type="EMBL" id="AMN09065.1"/>
    </source>
</evidence>
<feature type="transmembrane region" description="Helical" evidence="16">
    <location>
        <begin position="80"/>
        <end position="102"/>
    </location>
</feature>
<evidence type="ECO:0000256" key="12">
    <source>
        <dbReference type="ARBA" id="ARBA00023128"/>
    </source>
</evidence>
<feature type="transmembrane region" description="Helical" evidence="16">
    <location>
        <begin position="24"/>
        <end position="45"/>
    </location>
</feature>
<dbReference type="EC" id="7.1.1.2" evidence="3"/>